<feature type="transmembrane region" description="Helical" evidence="1">
    <location>
        <begin position="40"/>
        <end position="68"/>
    </location>
</feature>
<protein>
    <recommendedName>
        <fullName evidence="4">60S ribosomal protein L18a-like protein</fullName>
    </recommendedName>
</protein>
<evidence type="ECO:0000313" key="3">
    <source>
        <dbReference type="Proteomes" id="UP001634007"/>
    </source>
</evidence>
<reference evidence="2 3" key="1">
    <citation type="submission" date="2024-11" db="EMBL/GenBank/DDBJ databases">
        <title>Chromosome-level genome assembly of Eucalyptus globulus Labill. provides insights into its genome evolution.</title>
        <authorList>
            <person name="Li X."/>
        </authorList>
    </citation>
    <scope>NUCLEOTIDE SEQUENCE [LARGE SCALE GENOMIC DNA]</scope>
    <source>
        <strain evidence="2">CL2024</strain>
        <tissue evidence="2">Fresh tender leaves</tissue>
    </source>
</reference>
<proteinExistence type="predicted"/>
<keyword evidence="1" id="KW-0812">Transmembrane</keyword>
<sequence length="105" mass="11512">MDEKLLANGANGGGKPKGHYALAKGVEDHQLGMYDKPLPYFGWGIGWFCFLGGFIFPAMWYFATILYFCNYYQRDPRERAGLAASAIAALICTVAVTIALAVILL</sequence>
<keyword evidence="3" id="KW-1185">Reference proteome</keyword>
<comment type="caution">
    <text evidence="2">The sequence shown here is derived from an EMBL/GenBank/DDBJ whole genome shotgun (WGS) entry which is preliminary data.</text>
</comment>
<dbReference type="AlphaFoldDB" id="A0ABD3J633"/>
<gene>
    <name evidence="2" type="ORF">ACJRO7_005612</name>
</gene>
<evidence type="ECO:0000313" key="2">
    <source>
        <dbReference type="EMBL" id="KAL3720833.1"/>
    </source>
</evidence>
<keyword evidence="1" id="KW-0472">Membrane</keyword>
<feature type="transmembrane region" description="Helical" evidence="1">
    <location>
        <begin position="80"/>
        <end position="104"/>
    </location>
</feature>
<dbReference type="PANTHER" id="PTHR46666">
    <property type="entry name" value="60S RIBOSOMAL L18A-LIKE PROTEIN"/>
    <property type="match status" value="1"/>
</dbReference>
<evidence type="ECO:0008006" key="4">
    <source>
        <dbReference type="Google" id="ProtNLM"/>
    </source>
</evidence>
<dbReference type="EMBL" id="JBJKBG010000010">
    <property type="protein sequence ID" value="KAL3720833.1"/>
    <property type="molecule type" value="Genomic_DNA"/>
</dbReference>
<evidence type="ECO:0000256" key="1">
    <source>
        <dbReference type="SAM" id="Phobius"/>
    </source>
</evidence>
<name>A0ABD3J633_EUCGL</name>
<accession>A0ABD3J633</accession>
<keyword evidence="1" id="KW-1133">Transmembrane helix</keyword>
<dbReference type="Proteomes" id="UP001634007">
    <property type="component" value="Unassembled WGS sequence"/>
</dbReference>
<dbReference type="PANTHER" id="PTHR46666:SF2">
    <property type="entry name" value="60S RIBOSOMAL L18A-LIKE PROTEIN"/>
    <property type="match status" value="1"/>
</dbReference>
<organism evidence="2 3">
    <name type="scientific">Eucalyptus globulus</name>
    <name type="common">Tasmanian blue gum</name>
    <dbReference type="NCBI Taxonomy" id="34317"/>
    <lineage>
        <taxon>Eukaryota</taxon>
        <taxon>Viridiplantae</taxon>
        <taxon>Streptophyta</taxon>
        <taxon>Embryophyta</taxon>
        <taxon>Tracheophyta</taxon>
        <taxon>Spermatophyta</taxon>
        <taxon>Magnoliopsida</taxon>
        <taxon>eudicotyledons</taxon>
        <taxon>Gunneridae</taxon>
        <taxon>Pentapetalae</taxon>
        <taxon>rosids</taxon>
        <taxon>malvids</taxon>
        <taxon>Myrtales</taxon>
        <taxon>Myrtaceae</taxon>
        <taxon>Myrtoideae</taxon>
        <taxon>Eucalypteae</taxon>
        <taxon>Eucalyptus</taxon>
    </lineage>
</organism>